<gene>
    <name evidence="1" type="ORF">DW833_10150</name>
</gene>
<comment type="caution">
    <text evidence="1">The sequence shown here is derived from an EMBL/GenBank/DDBJ whole genome shotgun (WGS) entry which is preliminary data.</text>
</comment>
<name>A0A414B4G6_9FIRM</name>
<evidence type="ECO:0000313" key="1">
    <source>
        <dbReference type="EMBL" id="RHC63171.1"/>
    </source>
</evidence>
<organism evidence="1 2">
    <name type="scientific">Anaerobutyricum hallii</name>
    <dbReference type="NCBI Taxonomy" id="39488"/>
    <lineage>
        <taxon>Bacteria</taxon>
        <taxon>Bacillati</taxon>
        <taxon>Bacillota</taxon>
        <taxon>Clostridia</taxon>
        <taxon>Lachnospirales</taxon>
        <taxon>Lachnospiraceae</taxon>
        <taxon>Anaerobutyricum</taxon>
    </lineage>
</organism>
<reference evidence="1 2" key="1">
    <citation type="submission" date="2018-08" db="EMBL/GenBank/DDBJ databases">
        <title>A genome reference for cultivated species of the human gut microbiota.</title>
        <authorList>
            <person name="Zou Y."/>
            <person name="Xue W."/>
            <person name="Luo G."/>
        </authorList>
    </citation>
    <scope>NUCLEOTIDE SEQUENCE [LARGE SCALE GENOMIC DNA]</scope>
    <source>
        <strain evidence="1 2">AM34-3LB</strain>
    </source>
</reference>
<dbReference type="Proteomes" id="UP000284621">
    <property type="component" value="Unassembled WGS sequence"/>
</dbReference>
<accession>A0A414B4G6</accession>
<evidence type="ECO:0000313" key="2">
    <source>
        <dbReference type="Proteomes" id="UP000284621"/>
    </source>
</evidence>
<proteinExistence type="predicted"/>
<dbReference type="EMBL" id="QSID01000011">
    <property type="protein sequence ID" value="RHC63171.1"/>
    <property type="molecule type" value="Genomic_DNA"/>
</dbReference>
<sequence>MGRTKDIINSLTEIKDNVKDFYRSDSKKYGALKDKNYKEIVFYEVDIDEYIKNDKLFKKLYGNVPNDEYFSLAYYFIRAAYVEGKLEFETSASMYHKSSLDEYFFDYYKRNKLSEII</sequence>
<dbReference type="RefSeq" id="WP_118381331.1">
    <property type="nucleotide sequence ID" value="NZ_JBKSSX010000050.1"/>
</dbReference>
<protein>
    <submittedName>
        <fullName evidence="1">Uncharacterized protein</fullName>
    </submittedName>
</protein>
<dbReference type="AlphaFoldDB" id="A0A414B4G6"/>
<keyword evidence="2" id="KW-1185">Reference proteome</keyword>